<dbReference type="InterPro" id="IPR036390">
    <property type="entry name" value="WH_DNA-bd_sf"/>
</dbReference>
<evidence type="ECO:0000256" key="2">
    <source>
        <dbReference type="ARBA" id="ARBA00023125"/>
    </source>
</evidence>
<dbReference type="RefSeq" id="WP_209748807.1">
    <property type="nucleotide sequence ID" value="NZ_JBHSMH010000025.1"/>
</dbReference>
<feature type="domain" description="HTH hxlR-type" evidence="4">
    <location>
        <begin position="8"/>
        <end position="107"/>
    </location>
</feature>
<keyword evidence="1" id="KW-0805">Transcription regulation</keyword>
<dbReference type="InterPro" id="IPR036388">
    <property type="entry name" value="WH-like_DNA-bd_sf"/>
</dbReference>
<gene>
    <name evidence="5" type="ORF">ACFPPD_10270</name>
</gene>
<name>A0ABW0LV00_9BACL</name>
<dbReference type="SUPFAM" id="SSF46785">
    <property type="entry name" value="Winged helix' DNA-binding domain"/>
    <property type="match status" value="1"/>
</dbReference>
<dbReference type="PROSITE" id="PS51118">
    <property type="entry name" value="HTH_HXLR"/>
    <property type="match status" value="1"/>
</dbReference>
<proteinExistence type="predicted"/>
<keyword evidence="2" id="KW-0238">DNA-binding</keyword>
<dbReference type="PANTHER" id="PTHR33204">
    <property type="entry name" value="TRANSCRIPTIONAL REGULATOR, MARR FAMILY"/>
    <property type="match status" value="1"/>
</dbReference>
<organism evidence="5 6">
    <name type="scientific">Cohnella suwonensis</name>
    <dbReference type="NCBI Taxonomy" id="696072"/>
    <lineage>
        <taxon>Bacteria</taxon>
        <taxon>Bacillati</taxon>
        <taxon>Bacillota</taxon>
        <taxon>Bacilli</taxon>
        <taxon>Bacillales</taxon>
        <taxon>Paenibacillaceae</taxon>
        <taxon>Cohnella</taxon>
    </lineage>
</organism>
<dbReference type="PANTHER" id="PTHR33204:SF29">
    <property type="entry name" value="TRANSCRIPTIONAL REGULATOR"/>
    <property type="match status" value="1"/>
</dbReference>
<reference evidence="6" key="1">
    <citation type="journal article" date="2019" name="Int. J. Syst. Evol. Microbiol.">
        <title>The Global Catalogue of Microorganisms (GCM) 10K type strain sequencing project: providing services to taxonomists for standard genome sequencing and annotation.</title>
        <authorList>
            <consortium name="The Broad Institute Genomics Platform"/>
            <consortium name="The Broad Institute Genome Sequencing Center for Infectious Disease"/>
            <person name="Wu L."/>
            <person name="Ma J."/>
        </authorList>
    </citation>
    <scope>NUCLEOTIDE SEQUENCE [LARGE SCALE GENOMIC DNA]</scope>
    <source>
        <strain evidence="6">CCUG 57113</strain>
    </source>
</reference>
<dbReference type="EMBL" id="JBHSMH010000025">
    <property type="protein sequence ID" value="MFC5469105.1"/>
    <property type="molecule type" value="Genomic_DNA"/>
</dbReference>
<dbReference type="Gene3D" id="1.10.10.10">
    <property type="entry name" value="Winged helix-like DNA-binding domain superfamily/Winged helix DNA-binding domain"/>
    <property type="match status" value="1"/>
</dbReference>
<sequence>MDDQFEACRVIPVLEIITGKWKPIILRHLIKGDIKRFSELRSLIPEITQRMLTLHLRELEEQHIIQRVVYPQVPPKVEYSITEHGRTLEPVLEVMNEWGNKHLLFMQGIERVSE</sequence>
<protein>
    <submittedName>
        <fullName evidence="5">Winged helix-turn-helix transcriptional regulator</fullName>
    </submittedName>
</protein>
<evidence type="ECO:0000313" key="5">
    <source>
        <dbReference type="EMBL" id="MFC5469105.1"/>
    </source>
</evidence>
<evidence type="ECO:0000256" key="3">
    <source>
        <dbReference type="ARBA" id="ARBA00023163"/>
    </source>
</evidence>
<dbReference type="InterPro" id="IPR002577">
    <property type="entry name" value="HTH_HxlR"/>
</dbReference>
<keyword evidence="6" id="KW-1185">Reference proteome</keyword>
<dbReference type="Pfam" id="PF01638">
    <property type="entry name" value="HxlR"/>
    <property type="match status" value="1"/>
</dbReference>
<evidence type="ECO:0000256" key="1">
    <source>
        <dbReference type="ARBA" id="ARBA00023015"/>
    </source>
</evidence>
<comment type="caution">
    <text evidence="5">The sequence shown here is derived from an EMBL/GenBank/DDBJ whole genome shotgun (WGS) entry which is preliminary data.</text>
</comment>
<evidence type="ECO:0000313" key="6">
    <source>
        <dbReference type="Proteomes" id="UP001596105"/>
    </source>
</evidence>
<keyword evidence="3" id="KW-0804">Transcription</keyword>
<evidence type="ECO:0000259" key="4">
    <source>
        <dbReference type="PROSITE" id="PS51118"/>
    </source>
</evidence>
<dbReference type="Proteomes" id="UP001596105">
    <property type="component" value="Unassembled WGS sequence"/>
</dbReference>
<accession>A0ABW0LV00</accession>